<dbReference type="InterPro" id="IPR043365">
    <property type="entry name" value="NWD1"/>
</dbReference>
<dbReference type="SMART" id="SM00382">
    <property type="entry name" value="AAA"/>
    <property type="match status" value="1"/>
</dbReference>
<keyword evidence="2" id="KW-0677">Repeat</keyword>
<evidence type="ECO:0000259" key="4">
    <source>
        <dbReference type="SMART" id="SM00382"/>
    </source>
</evidence>
<dbReference type="RefSeq" id="XP_042621939.1">
    <property type="nucleotide sequence ID" value="XM_042766005.1"/>
</dbReference>
<feature type="repeat" description="WD" evidence="3">
    <location>
        <begin position="1178"/>
        <end position="1219"/>
    </location>
</feature>
<evidence type="ECO:0000256" key="2">
    <source>
        <dbReference type="ARBA" id="ARBA00022737"/>
    </source>
</evidence>
<accession>A0A9R0B484</accession>
<name>A0A9R0B484_CYPCA</name>
<proteinExistence type="predicted"/>
<protein>
    <submittedName>
        <fullName evidence="5">NACHT domain- and WD repeat-containing protein 1</fullName>
    </submittedName>
</protein>
<dbReference type="PANTHER" id="PTHR45013">
    <property type="entry name" value="NACHT DOMAIN- AND WD REPEAT-CONTAINING PROTEIN 1"/>
    <property type="match status" value="1"/>
</dbReference>
<feature type="repeat" description="WD" evidence="3">
    <location>
        <begin position="1492"/>
        <end position="1525"/>
    </location>
</feature>
<dbReference type="PANTHER" id="PTHR45013:SF1">
    <property type="entry name" value="NACHT DOMAIN- AND WD REPEAT-CONTAINING PROTEIN 1"/>
    <property type="match status" value="1"/>
</dbReference>
<feature type="domain" description="AAA+ ATPase" evidence="4">
    <location>
        <begin position="395"/>
        <end position="552"/>
    </location>
</feature>
<feature type="repeat" description="WD" evidence="3">
    <location>
        <begin position="968"/>
        <end position="999"/>
    </location>
</feature>
<dbReference type="Proteomes" id="UP001155660">
    <property type="component" value="Chromosome A11"/>
</dbReference>
<sequence>MAVVEMGEALGLEALRGQSADALQPVSRMVRVFISSTHSDMKNERNAFWEKAYSELQAHCQSLGLVFEVVDFRCGVRDIFTSDHLTTELCIKEIESCQRISDGPTFIALLGNQYGHRSIPRLIPETEFELLLSKLHKDSESLKLLNQWFSKDSNSVPPTYILQPITDHYPHYNDRGSEGGQLRDDDVISWNLTESRMLQALRTAAQQAEREGDISVDQKHKFFKSVLEYEMEHGFLKTQKDASAVLFFRELPRLSKRDCKKNFAKFLLDVTADGLLDTEARELLANLKQRICNTGRLQPLCMELSKGAMDPSRKEHKEYLGKLCEQVTSQMKELISRNALQTSGTCSTVDPGWSWLKQEIFHHAMLSKEKCSVFKGRDSILGKISIAMWESTEACHEPLLVHGPSGVGKTALLCKLAQEMRGVVDHRGVVVLRLLGSSPLSSDVDSVLRGVCLQVCGALGLQFPYPHIANVHEELVRFFHSMLEDVSKQGDTLLLILDSLDQLLEAKKPHKLDWIPKVIPPNVQLVLSISDDYVEKCQSLVSAEQNIFRVELLTDDQGKDIISAYMSAAGRKLTSEQLDTILNRFQQSRSPLHLKLMLDTAKQWSSCTSMSNVRLGVSAQEVMTQFVESLEENHGKKLVSHALCFILLSRSGLSEAELQDVLSLDNDVLAEIYKYWLPPSHTLLRFPRLHWSRLRHDLTAHLMERWEGGVILLGFTHRQFAELVRKRYLSRDMKADMHAILAEYFLGQWSKGQLRPILLPSLSTLLNADRKVPPQPLWFTGEVANMRKLHELPYHLAHAGKWEELHQSVFGSVDWLCCKTLQCGVSCVIQDLSLCTNLTDCPEIQMLKETFLLLKPSLDFSDGRVDPSLLVTEIFARLQGLADLYPSMIGQLCSQCMDWFGSCTDPVLVPKCSFFQAPGGPLKSTLTGFMKGVKAVVLCSKRELLVAGSEDGLIIVWSLNHLQTLHTLSGHTAGVLSLKLMDKTSHCLSTGLDGTLRKWCLINGQQLFCITDAVSVQTHTPTHVHMIEERKIIITNPSSLVKAWHLDTAEPLYELTAGVCSVLGVVGDAVACICSEGALCFYDVSTGMQHSQTPLPCSAGHHNLTCSLTLSKYSKILIAFGEGRLHSVWSHSIESVVDLPSPALFLRTSEDEKLLFAGCDRTLCVFLVTLTSMQRVLDLHHDASVLCAVSSSEGSEIITSAQDRIVRVWSVTTGALLDWIGVMDSAVSCLAVHQRTIISASVIANQLKVWQLDYNTKHRSKSFIPAYYPLVALSKDGDTVFYVKEGNKTQVFTWSCSEGLRSDSMDVSSEVCCMELAQQKRLLFCGLRTGTIFIYPLDFAPETLCLPPPESLPMVRSMAISPREDKMAVAYEDSVCLFEITSRDSFPCVDGPFERYSLCLLHSPISAMALLSDCRLLYGTFGGEVVIYDFKSATAAELDHHGAAITCITMSNWDAQALIGSQDCVQKLWNLSPVLLNHTMEYKGMCCLVPSLGFYFEGVLCAVFSINDKYVFTGSLDKTIKVWDVCSGCLLYVQFVYSPVIKMMPHKDGFVAVSQHGSFIKEGFRCPDTLKPGYNPLRIFRAHYRVTSREKSLNAPHTVINELPDYNPAQFNFIGIGLMKSKTSNTCVLL</sequence>
<dbReference type="GeneID" id="109087334"/>
<keyword evidence="1 3" id="KW-0853">WD repeat</keyword>
<dbReference type="InterPro" id="IPR057588">
    <property type="entry name" value="NWD1/2-like_WH"/>
</dbReference>
<organism evidence="5">
    <name type="scientific">Cyprinus carpio</name>
    <name type="common">Common carp</name>
    <dbReference type="NCBI Taxonomy" id="7962"/>
    <lineage>
        <taxon>Eukaryota</taxon>
        <taxon>Metazoa</taxon>
        <taxon>Chordata</taxon>
        <taxon>Craniata</taxon>
        <taxon>Vertebrata</taxon>
        <taxon>Euteleostomi</taxon>
        <taxon>Actinopterygii</taxon>
        <taxon>Neopterygii</taxon>
        <taxon>Teleostei</taxon>
        <taxon>Ostariophysi</taxon>
        <taxon>Cypriniformes</taxon>
        <taxon>Cyprinidae</taxon>
        <taxon>Cyprininae</taxon>
        <taxon>Cyprinus</taxon>
    </lineage>
</organism>
<dbReference type="Pfam" id="PF00400">
    <property type="entry name" value="WD40"/>
    <property type="match status" value="4"/>
</dbReference>
<dbReference type="InterPro" id="IPR003593">
    <property type="entry name" value="AAA+_ATPase"/>
</dbReference>
<dbReference type="CDD" id="cd00009">
    <property type="entry name" value="AAA"/>
    <property type="match status" value="1"/>
</dbReference>
<dbReference type="PROSITE" id="PS50082">
    <property type="entry name" value="WD_REPEATS_2"/>
    <property type="match status" value="4"/>
</dbReference>
<dbReference type="KEGG" id="ccar:109087334"/>
<evidence type="ECO:0000256" key="3">
    <source>
        <dbReference type="PROSITE-ProRule" id="PRU00221"/>
    </source>
</evidence>
<dbReference type="InterPro" id="IPR025139">
    <property type="entry name" value="DUF4062"/>
</dbReference>
<reference evidence="5" key="1">
    <citation type="submission" date="2025-08" db="UniProtKB">
        <authorList>
            <consortium name="RefSeq"/>
        </authorList>
    </citation>
    <scope>IDENTIFICATION</scope>
    <source>
        <tissue evidence="5">Muscle</tissue>
    </source>
</reference>
<dbReference type="OrthoDB" id="6134417at2759"/>
<dbReference type="PROSITE" id="PS50294">
    <property type="entry name" value="WD_REPEATS_REGION"/>
    <property type="match status" value="1"/>
</dbReference>
<feature type="repeat" description="WD" evidence="3">
    <location>
        <begin position="926"/>
        <end position="967"/>
    </location>
</feature>
<dbReference type="SMART" id="SM00320">
    <property type="entry name" value="WD40"/>
    <property type="match status" value="9"/>
</dbReference>
<evidence type="ECO:0000313" key="5">
    <source>
        <dbReference type="RefSeq" id="XP_042621939.1"/>
    </source>
</evidence>
<gene>
    <name evidence="5" type="primary">nwd1</name>
</gene>
<dbReference type="CTD" id="284434"/>
<dbReference type="InterPro" id="IPR007111">
    <property type="entry name" value="NACHT_NTPase"/>
</dbReference>
<dbReference type="Pfam" id="PF25469">
    <property type="entry name" value="WHD_NWD1"/>
    <property type="match status" value="1"/>
</dbReference>
<dbReference type="Pfam" id="PF13271">
    <property type="entry name" value="DUF4062"/>
    <property type="match status" value="1"/>
</dbReference>
<dbReference type="PROSITE" id="PS00678">
    <property type="entry name" value="WD_REPEATS_1"/>
    <property type="match status" value="1"/>
</dbReference>
<evidence type="ECO:0000256" key="1">
    <source>
        <dbReference type="ARBA" id="ARBA00022574"/>
    </source>
</evidence>
<dbReference type="InterPro" id="IPR019775">
    <property type="entry name" value="WD40_repeat_CS"/>
</dbReference>
<dbReference type="Pfam" id="PF05729">
    <property type="entry name" value="NACHT"/>
    <property type="match status" value="1"/>
</dbReference>
<dbReference type="InterPro" id="IPR001680">
    <property type="entry name" value="WD40_rpt"/>
</dbReference>